<dbReference type="GO" id="GO:0004097">
    <property type="term" value="F:catechol oxidase activity"/>
    <property type="evidence" value="ECO:0007669"/>
    <property type="project" value="InterPro"/>
</dbReference>
<sequence>MANSRIRQDIWTLSREATWHPVIRAYARAVGVLKSRDGAPGHRVDPTSWSYQTAIHWDDTAPAADEFRNKCQHGTWFFLPWHRMYLFHFEAILRAVIEQDAAIDDDTKATWALPYWNYSKDAQALLLPPAFADPMLDGERNPLFDSTRFLNNGESLDPRAVLIGAALRPRRFATSNIAQGFAGSKTGFMHYQRKGGGPLEAAPHGSVHNSVGVNMSQLDTAPADPIFWLHHANIDRLWQVWLGTGHGRANTTDPDWLTGQRFRFHDSAGTEVTMTSGQVLNTAAQLGYTYEDTSAPLEGEAMEPEPDHPAQLVGATDKPVQLTGNTASVRFPIGTPAGPLAAEAEPSRVYLQLDDLTSPDVPRVPYAVYLNVPDDDPATPDDHYVGTASTFGIERIGDPRADHPEGMQLVFDITDLYRSLKAKGEWSNRVSVRFVPLYVRPPAVEPEAEQRVAGARQQPGTVDIGQVSVHFQ</sequence>
<evidence type="ECO:0000259" key="7">
    <source>
        <dbReference type="PROSITE" id="PS00497"/>
    </source>
</evidence>
<evidence type="ECO:0000256" key="2">
    <source>
        <dbReference type="ARBA" id="ARBA00009928"/>
    </source>
</evidence>
<keyword evidence="5" id="KW-0186">Copper</keyword>
<evidence type="ECO:0000313" key="10">
    <source>
        <dbReference type="Proteomes" id="UP000199707"/>
    </source>
</evidence>
<feature type="domain" description="Tyrosinase copper-binding" evidence="8">
    <location>
        <begin position="224"/>
        <end position="235"/>
    </location>
</feature>
<evidence type="ECO:0000256" key="5">
    <source>
        <dbReference type="ARBA" id="ARBA00023008"/>
    </source>
</evidence>
<feature type="domain" description="Tyrosinase copper-binding" evidence="7">
    <location>
        <begin position="73"/>
        <end position="90"/>
    </location>
</feature>
<protein>
    <submittedName>
        <fullName evidence="9">Tyrosinase</fullName>
    </submittedName>
</protein>
<dbReference type="PROSITE" id="PS00497">
    <property type="entry name" value="TYROSINASE_1"/>
    <property type="match status" value="1"/>
</dbReference>
<dbReference type="Proteomes" id="UP000199707">
    <property type="component" value="Unassembled WGS sequence"/>
</dbReference>
<evidence type="ECO:0000256" key="3">
    <source>
        <dbReference type="ARBA" id="ARBA00022723"/>
    </source>
</evidence>
<dbReference type="AlphaFoldDB" id="A0A1G4V5R8"/>
<feature type="region of interest" description="Disordered" evidence="6">
    <location>
        <begin position="452"/>
        <end position="472"/>
    </location>
</feature>
<accession>A0A1G4V5R8</accession>
<dbReference type="InterPro" id="IPR002227">
    <property type="entry name" value="Tyrosinase_Cu-bd"/>
</dbReference>
<evidence type="ECO:0000256" key="1">
    <source>
        <dbReference type="ARBA" id="ARBA00001973"/>
    </source>
</evidence>
<dbReference type="GO" id="GO:0046872">
    <property type="term" value="F:metal ion binding"/>
    <property type="evidence" value="ECO:0007669"/>
    <property type="project" value="UniProtKB-KW"/>
</dbReference>
<dbReference type="EMBL" id="FMUB01000001">
    <property type="protein sequence ID" value="SCX01675.1"/>
    <property type="molecule type" value="Genomic_DNA"/>
</dbReference>
<dbReference type="RefSeq" id="WP_090353260.1">
    <property type="nucleotide sequence ID" value="NZ_FMUB01000001.1"/>
</dbReference>
<evidence type="ECO:0000256" key="6">
    <source>
        <dbReference type="SAM" id="MobiDB-lite"/>
    </source>
</evidence>
<dbReference type="PRINTS" id="PR00092">
    <property type="entry name" value="TYROSINASE"/>
</dbReference>
<evidence type="ECO:0000256" key="4">
    <source>
        <dbReference type="ARBA" id="ARBA00023002"/>
    </source>
</evidence>
<proteinExistence type="inferred from homology"/>
<gene>
    <name evidence="9" type="ORF">SAMN02799620_00310</name>
</gene>
<evidence type="ECO:0000313" key="9">
    <source>
        <dbReference type="EMBL" id="SCX01675.1"/>
    </source>
</evidence>
<dbReference type="Pfam" id="PF12142">
    <property type="entry name" value="PPO1_DWL"/>
    <property type="match status" value="1"/>
</dbReference>
<dbReference type="InterPro" id="IPR022739">
    <property type="entry name" value="Polyphenol_oxidase_cen"/>
</dbReference>
<dbReference type="STRING" id="1502745.SAMN02799620_00310"/>
<comment type="cofactor">
    <cofactor evidence="1">
        <name>Cu(2+)</name>
        <dbReference type="ChEBI" id="CHEBI:29036"/>
    </cofactor>
</comment>
<name>A0A1G4V5R8_9MYCO</name>
<reference evidence="10" key="1">
    <citation type="submission" date="2016-10" db="EMBL/GenBank/DDBJ databases">
        <authorList>
            <person name="Varghese N."/>
            <person name="Submissions S."/>
        </authorList>
    </citation>
    <scope>NUCLEOTIDE SEQUENCE [LARGE SCALE GENOMIC DNA]</scope>
    <source>
        <strain evidence="10">UNC267MFSha1.1M11</strain>
    </source>
</reference>
<dbReference type="Gene3D" id="1.10.1280.10">
    <property type="entry name" value="Di-copper center containing domain from catechol oxidase"/>
    <property type="match status" value="1"/>
</dbReference>
<evidence type="ECO:0000259" key="8">
    <source>
        <dbReference type="PROSITE" id="PS00498"/>
    </source>
</evidence>
<organism evidence="9 10">
    <name type="scientific">Mycolicibacterium fluoranthenivorans</name>
    <dbReference type="NCBI Taxonomy" id="258505"/>
    <lineage>
        <taxon>Bacteria</taxon>
        <taxon>Bacillati</taxon>
        <taxon>Actinomycetota</taxon>
        <taxon>Actinomycetes</taxon>
        <taxon>Mycobacteriales</taxon>
        <taxon>Mycobacteriaceae</taxon>
        <taxon>Mycolicibacterium</taxon>
    </lineage>
</organism>
<comment type="similarity">
    <text evidence="2">Belongs to the tyrosinase family.</text>
</comment>
<dbReference type="PROSITE" id="PS00498">
    <property type="entry name" value="TYROSINASE_2"/>
    <property type="match status" value="1"/>
</dbReference>
<dbReference type="Pfam" id="PF00264">
    <property type="entry name" value="Tyrosinase"/>
    <property type="match status" value="2"/>
</dbReference>
<dbReference type="InterPro" id="IPR057190">
    <property type="entry name" value="DUF7868"/>
</dbReference>
<keyword evidence="4" id="KW-0560">Oxidoreductase</keyword>
<dbReference type="InterPro" id="IPR008922">
    <property type="entry name" value="Di-copper_centre_dom_sf"/>
</dbReference>
<dbReference type="PANTHER" id="PTHR11474">
    <property type="entry name" value="TYROSINASE FAMILY MEMBER"/>
    <property type="match status" value="1"/>
</dbReference>
<dbReference type="Pfam" id="PF25271">
    <property type="entry name" value="DUF7868"/>
    <property type="match status" value="1"/>
</dbReference>
<dbReference type="PANTHER" id="PTHR11474:SF76">
    <property type="entry name" value="SHKT DOMAIN-CONTAINING PROTEIN"/>
    <property type="match status" value="1"/>
</dbReference>
<keyword evidence="3" id="KW-0479">Metal-binding</keyword>
<dbReference type="SUPFAM" id="SSF48056">
    <property type="entry name" value="Di-copper centre-containing domain"/>
    <property type="match status" value="1"/>
</dbReference>
<dbReference type="InterPro" id="IPR050316">
    <property type="entry name" value="Tyrosinase/Hemocyanin"/>
</dbReference>